<gene>
    <name evidence="14" type="ORF">GMBLW1_15180</name>
</gene>
<keyword evidence="5" id="KW-0808">Transferase</keyword>
<dbReference type="GO" id="GO:0000155">
    <property type="term" value="F:phosphorelay sensor kinase activity"/>
    <property type="evidence" value="ECO:0007669"/>
    <property type="project" value="InterPro"/>
</dbReference>
<evidence type="ECO:0000256" key="6">
    <source>
        <dbReference type="ARBA" id="ARBA00022692"/>
    </source>
</evidence>
<dbReference type="Gene3D" id="6.10.340.10">
    <property type="match status" value="1"/>
</dbReference>
<dbReference type="EMBL" id="LR593887">
    <property type="protein sequence ID" value="VTS01410.1"/>
    <property type="molecule type" value="Genomic_DNA"/>
</dbReference>
<dbReference type="Pfam" id="PF00512">
    <property type="entry name" value="HisKA"/>
    <property type="match status" value="1"/>
</dbReference>
<dbReference type="CDD" id="cd00075">
    <property type="entry name" value="HATPase"/>
    <property type="match status" value="1"/>
</dbReference>
<protein>
    <recommendedName>
        <fullName evidence="3">histidine kinase</fullName>
        <ecNumber evidence="3">2.7.13.3</ecNumber>
    </recommendedName>
</protein>
<dbReference type="Gene3D" id="1.10.287.130">
    <property type="match status" value="1"/>
</dbReference>
<dbReference type="SMART" id="SM00388">
    <property type="entry name" value="HisKA"/>
    <property type="match status" value="1"/>
</dbReference>
<evidence type="ECO:0000256" key="3">
    <source>
        <dbReference type="ARBA" id="ARBA00012438"/>
    </source>
</evidence>
<evidence type="ECO:0000256" key="9">
    <source>
        <dbReference type="ARBA" id="ARBA00023012"/>
    </source>
</evidence>
<dbReference type="FunFam" id="3.30.565.10:FF:000006">
    <property type="entry name" value="Sensor histidine kinase WalK"/>
    <property type="match status" value="1"/>
</dbReference>
<dbReference type="CDD" id="cd00082">
    <property type="entry name" value="HisKA"/>
    <property type="match status" value="1"/>
</dbReference>
<evidence type="ECO:0000256" key="5">
    <source>
        <dbReference type="ARBA" id="ARBA00022679"/>
    </source>
</evidence>
<comment type="subcellular location">
    <subcellularLocation>
        <location evidence="2">Membrane</location>
    </subcellularLocation>
</comment>
<dbReference type="CDD" id="cd06225">
    <property type="entry name" value="HAMP"/>
    <property type="match status" value="1"/>
</dbReference>
<dbReference type="InterPro" id="IPR003660">
    <property type="entry name" value="HAMP_dom"/>
</dbReference>
<keyword evidence="9" id="KW-0902">Two-component regulatory system</keyword>
<keyword evidence="8 11" id="KW-1133">Transmembrane helix</keyword>
<dbReference type="Pfam" id="PF02518">
    <property type="entry name" value="HATPase_c"/>
    <property type="match status" value="1"/>
</dbReference>
<reference evidence="14" key="1">
    <citation type="submission" date="2019-04" db="EMBL/GenBank/DDBJ databases">
        <authorList>
            <consortium name="Science for Life Laboratories"/>
        </authorList>
    </citation>
    <scope>NUCLEOTIDE SEQUENCE</scope>
    <source>
        <strain evidence="14">MBLW1</strain>
    </source>
</reference>
<comment type="catalytic activity">
    <reaction evidence="1">
        <text>ATP + protein L-histidine = ADP + protein N-phospho-L-histidine.</text>
        <dbReference type="EC" id="2.7.13.3"/>
    </reaction>
</comment>
<feature type="domain" description="HAMP" evidence="13">
    <location>
        <begin position="190"/>
        <end position="243"/>
    </location>
</feature>
<evidence type="ECO:0000313" key="14">
    <source>
        <dbReference type="EMBL" id="VIP02442.1"/>
    </source>
</evidence>
<evidence type="ECO:0000313" key="15">
    <source>
        <dbReference type="Proteomes" id="UP000464378"/>
    </source>
</evidence>
<dbReference type="PANTHER" id="PTHR45436:SF5">
    <property type="entry name" value="SENSOR HISTIDINE KINASE TRCS"/>
    <property type="match status" value="1"/>
</dbReference>
<dbReference type="AlphaFoldDB" id="A0A6C2YNH5"/>
<dbReference type="Proteomes" id="UP000464378">
    <property type="component" value="Chromosome"/>
</dbReference>
<keyword evidence="4" id="KW-0597">Phosphoprotein</keyword>
<evidence type="ECO:0000256" key="2">
    <source>
        <dbReference type="ARBA" id="ARBA00004370"/>
    </source>
</evidence>
<name>A0A6C2YNH5_9BACT</name>
<sequence>MSLGMNSSSLFRYLPKSFRWRLTLWNTTIISLLILFCLFGVRESLRFTLLDEIDQLLREDAAEIALSLQKYADDPTFLGDELRRKAEGHYQRDWYGEILRTDGTSICHSSFQNQSQQLFLPLTPGQFRTLNNQRFFDYLVILPNQTQRIVRVAESLHSVERDIERVTRSVNFVGLFLLLIAPGGGWWLAVRAISPLSDMIQTTKKLRPHQLDERLPIRGTNDELDQLGTTVNGFLDRIAAYLSQQRIFLADVSHELRSPLTALQATIEVSLLQERSVQDYQNTLDQISQECERLSRLVRQLLLIAESESGRAAVSFTKFQLAEIILPSVEMFYGLAESREIQIYCEPIPTCYLLGNSNQLRQVIHNLLDNAIRYSAEKTTISIVCTQFANEVQIQILDEGCGIPEHELRNVFDRFYRLESSRNRSAEGGTGLGLSICKAIVLAHQGQIEARNRLPSGTEFRFRLPLANHT</sequence>
<dbReference type="InterPro" id="IPR003661">
    <property type="entry name" value="HisK_dim/P_dom"/>
</dbReference>
<dbReference type="SUPFAM" id="SSF55874">
    <property type="entry name" value="ATPase domain of HSP90 chaperone/DNA topoisomerase II/histidine kinase"/>
    <property type="match status" value="1"/>
</dbReference>
<evidence type="ECO:0000259" key="13">
    <source>
        <dbReference type="PROSITE" id="PS50885"/>
    </source>
</evidence>
<dbReference type="InParanoid" id="A0A6C2YNH5"/>
<evidence type="ECO:0000256" key="10">
    <source>
        <dbReference type="ARBA" id="ARBA00023136"/>
    </source>
</evidence>
<dbReference type="RefSeq" id="WP_162657618.1">
    <property type="nucleotide sequence ID" value="NZ_LR593887.1"/>
</dbReference>
<dbReference type="Gene3D" id="3.30.565.10">
    <property type="entry name" value="Histidine kinase-like ATPase, C-terminal domain"/>
    <property type="match status" value="1"/>
</dbReference>
<evidence type="ECO:0000256" key="7">
    <source>
        <dbReference type="ARBA" id="ARBA00022777"/>
    </source>
</evidence>
<dbReference type="SUPFAM" id="SSF158472">
    <property type="entry name" value="HAMP domain-like"/>
    <property type="match status" value="1"/>
</dbReference>
<evidence type="ECO:0000256" key="4">
    <source>
        <dbReference type="ARBA" id="ARBA00022553"/>
    </source>
</evidence>
<dbReference type="FunCoup" id="A0A6C2YNH5">
    <property type="interactions" value="90"/>
</dbReference>
<dbReference type="Pfam" id="PF00672">
    <property type="entry name" value="HAMP"/>
    <property type="match status" value="1"/>
</dbReference>
<evidence type="ECO:0000259" key="12">
    <source>
        <dbReference type="PROSITE" id="PS50109"/>
    </source>
</evidence>
<evidence type="ECO:0000256" key="1">
    <source>
        <dbReference type="ARBA" id="ARBA00000085"/>
    </source>
</evidence>
<dbReference type="PANTHER" id="PTHR45436">
    <property type="entry name" value="SENSOR HISTIDINE KINASE YKOH"/>
    <property type="match status" value="1"/>
</dbReference>
<dbReference type="EC" id="2.7.13.3" evidence="3"/>
<dbReference type="FunFam" id="1.10.287.130:FF:000001">
    <property type="entry name" value="Two-component sensor histidine kinase"/>
    <property type="match status" value="1"/>
</dbReference>
<keyword evidence="15" id="KW-1185">Reference proteome</keyword>
<accession>A0A6C2YNH5</accession>
<dbReference type="PRINTS" id="PR00344">
    <property type="entry name" value="BCTRLSENSOR"/>
</dbReference>
<feature type="transmembrane region" description="Helical" evidence="11">
    <location>
        <begin position="20"/>
        <end position="41"/>
    </location>
</feature>
<dbReference type="SMART" id="SM00304">
    <property type="entry name" value="HAMP"/>
    <property type="match status" value="1"/>
</dbReference>
<dbReference type="KEGG" id="tim:GMBLW1_15180"/>
<dbReference type="SMART" id="SM00387">
    <property type="entry name" value="HATPase_c"/>
    <property type="match status" value="1"/>
</dbReference>
<dbReference type="PROSITE" id="PS50885">
    <property type="entry name" value="HAMP"/>
    <property type="match status" value="1"/>
</dbReference>
<keyword evidence="7 14" id="KW-0418">Kinase</keyword>
<dbReference type="InterPro" id="IPR004358">
    <property type="entry name" value="Sig_transdc_His_kin-like_C"/>
</dbReference>
<dbReference type="SUPFAM" id="SSF47384">
    <property type="entry name" value="Homodimeric domain of signal transducing histidine kinase"/>
    <property type="match status" value="1"/>
</dbReference>
<dbReference type="InterPro" id="IPR036890">
    <property type="entry name" value="HATPase_C_sf"/>
</dbReference>
<evidence type="ECO:0000256" key="8">
    <source>
        <dbReference type="ARBA" id="ARBA00022989"/>
    </source>
</evidence>
<dbReference type="PROSITE" id="PS50109">
    <property type="entry name" value="HIS_KIN"/>
    <property type="match status" value="1"/>
</dbReference>
<feature type="domain" description="Histidine kinase" evidence="12">
    <location>
        <begin position="251"/>
        <end position="468"/>
    </location>
</feature>
<feature type="transmembrane region" description="Helical" evidence="11">
    <location>
        <begin position="170"/>
        <end position="189"/>
    </location>
</feature>
<dbReference type="InterPro" id="IPR050428">
    <property type="entry name" value="TCS_sensor_his_kinase"/>
</dbReference>
<dbReference type="InterPro" id="IPR003594">
    <property type="entry name" value="HATPase_dom"/>
</dbReference>
<dbReference type="GO" id="GO:0005886">
    <property type="term" value="C:plasma membrane"/>
    <property type="evidence" value="ECO:0007669"/>
    <property type="project" value="TreeGrafter"/>
</dbReference>
<evidence type="ECO:0000256" key="11">
    <source>
        <dbReference type="SAM" id="Phobius"/>
    </source>
</evidence>
<dbReference type="InterPro" id="IPR005467">
    <property type="entry name" value="His_kinase_dom"/>
</dbReference>
<dbReference type="InterPro" id="IPR036097">
    <property type="entry name" value="HisK_dim/P_sf"/>
</dbReference>
<dbReference type="EMBL" id="LR586016">
    <property type="protein sequence ID" value="VIP02442.1"/>
    <property type="molecule type" value="Genomic_DNA"/>
</dbReference>
<proteinExistence type="predicted"/>
<keyword evidence="10 11" id="KW-0472">Membrane</keyword>
<keyword evidence="6 11" id="KW-0812">Transmembrane</keyword>
<organism evidence="14">
    <name type="scientific">Tuwongella immobilis</name>
    <dbReference type="NCBI Taxonomy" id="692036"/>
    <lineage>
        <taxon>Bacteria</taxon>
        <taxon>Pseudomonadati</taxon>
        <taxon>Planctomycetota</taxon>
        <taxon>Planctomycetia</taxon>
        <taxon>Gemmatales</taxon>
        <taxon>Gemmataceae</taxon>
        <taxon>Tuwongella</taxon>
    </lineage>
</organism>